<keyword evidence="1" id="KW-0880">Kelch repeat</keyword>
<protein>
    <recommendedName>
        <fullName evidence="3">Attractin/MKLN-like beta-propeller domain-containing protein</fullName>
    </recommendedName>
</protein>
<dbReference type="InterPro" id="IPR011043">
    <property type="entry name" value="Gal_Oxase/kelch_b-propeller"/>
</dbReference>
<proteinExistence type="predicted"/>
<name>A0A3B0VRG3_9ZZZZ</name>
<gene>
    <name evidence="4" type="ORF">MNBD_CHLOROFLEXI01-4728</name>
</gene>
<organism evidence="4">
    <name type="scientific">hydrothermal vent metagenome</name>
    <dbReference type="NCBI Taxonomy" id="652676"/>
    <lineage>
        <taxon>unclassified sequences</taxon>
        <taxon>metagenomes</taxon>
        <taxon>ecological metagenomes</taxon>
    </lineage>
</organism>
<dbReference type="SUPFAM" id="SSF117281">
    <property type="entry name" value="Kelch motif"/>
    <property type="match status" value="1"/>
</dbReference>
<dbReference type="InterPro" id="IPR037293">
    <property type="entry name" value="Gal_Oxidase_central_sf"/>
</dbReference>
<dbReference type="Pfam" id="PF24981">
    <property type="entry name" value="Beta-prop_ATRN-LZTR1"/>
    <property type="match status" value="1"/>
</dbReference>
<dbReference type="SUPFAM" id="SSF50965">
    <property type="entry name" value="Galactose oxidase, central domain"/>
    <property type="match status" value="1"/>
</dbReference>
<evidence type="ECO:0000259" key="3">
    <source>
        <dbReference type="Pfam" id="PF24981"/>
    </source>
</evidence>
<dbReference type="SMART" id="SM00612">
    <property type="entry name" value="Kelch"/>
    <property type="match status" value="3"/>
</dbReference>
<dbReference type="AlphaFoldDB" id="A0A3B0VRG3"/>
<dbReference type="InterPro" id="IPR056737">
    <property type="entry name" value="Beta-prop_ATRN-MKLN-like"/>
</dbReference>
<reference evidence="4" key="1">
    <citation type="submission" date="2018-06" db="EMBL/GenBank/DDBJ databases">
        <authorList>
            <person name="Zhirakovskaya E."/>
        </authorList>
    </citation>
    <scope>NUCLEOTIDE SEQUENCE</scope>
</reference>
<dbReference type="EMBL" id="UOEU01001004">
    <property type="protein sequence ID" value="VAW43030.1"/>
    <property type="molecule type" value="Genomic_DNA"/>
</dbReference>
<dbReference type="InterPro" id="IPR006652">
    <property type="entry name" value="Kelch_1"/>
</dbReference>
<accession>A0A3B0VRG3</accession>
<keyword evidence="2" id="KW-0677">Repeat</keyword>
<evidence type="ECO:0000256" key="2">
    <source>
        <dbReference type="ARBA" id="ARBA00022737"/>
    </source>
</evidence>
<dbReference type="PANTHER" id="PTHR24412">
    <property type="entry name" value="KELCH PROTEIN"/>
    <property type="match status" value="1"/>
</dbReference>
<dbReference type="Gene3D" id="2.130.10.80">
    <property type="entry name" value="Galactose oxidase/kelch, beta-propeller"/>
    <property type="match status" value="1"/>
</dbReference>
<sequence>MRHRNFLIFIFLLSVGVAALKPKPTPVDAVSAAVLQLGLDGLRLEKISLQPRPDAPQIVTVAADNCSDATQINLTSSGVGETTTVNDMTEGVEDPILTAVWGTPSRPQGYRTVWYQFALDSKGRVTIDTTNNFNPNSYDTILAVYTGTCGAVTLNPVVGNDDYQGFASRVTFNAAKDVIYYVEVADWNSAEPGTLKLDIFFTLDPIQTKWELRPTAAPARSHQATVKANGLIYMMGGQSTILNPPNLSRSLNLYNPGSDSWTSLPDMPGDELTDVTAAYLNNGRIYVPGGYNGNNMVGDHNAYNIADGVWETGKAAPPVGVGLAQAVALPDQSGYYLVGGISNTEFFSTTAAVHNDVSLYTPDSWNTSTPDMIVPRYGHTAVWINDGVCVVGGIDDNNQLLPSGECYRPAFSGQWLATIPAMNIARYGAGSAVSPDGRWFVFGGQDFSFQNVPEVEVYDPANPGAGWQILDISYDLGGSSTIRARSFPEGQFIGNYLYAIGGHDTTDFFVSPLVQRLLLLGETVHLPVVLNGSGAVFNDNFGAAQRLAVNGAQIHQFDDSFDFFDAFYFDQTSSSTVTVRLSQIPSGSDYNITIYDDNKGVRGSGTNAGNQDEAVTLSLSLGRYYIMVERIFGQSDGSNYRIIVEK</sequence>
<evidence type="ECO:0000313" key="4">
    <source>
        <dbReference type="EMBL" id="VAW43030.1"/>
    </source>
</evidence>
<dbReference type="InterPro" id="IPR015915">
    <property type="entry name" value="Kelch-typ_b-propeller"/>
</dbReference>
<feature type="domain" description="Attractin/MKLN-like beta-propeller" evidence="3">
    <location>
        <begin position="216"/>
        <end position="446"/>
    </location>
</feature>
<dbReference type="PANTHER" id="PTHR24412:SF489">
    <property type="entry name" value="RING FINGER DOMAIN AND KELCH REPEAT-CONTAINING PROTEIN DDB_G0271372"/>
    <property type="match status" value="1"/>
</dbReference>
<evidence type="ECO:0000256" key="1">
    <source>
        <dbReference type="ARBA" id="ARBA00022441"/>
    </source>
</evidence>
<dbReference type="Gene3D" id="2.60.120.380">
    <property type="match status" value="2"/>
</dbReference>
<dbReference type="Gene3D" id="2.120.10.80">
    <property type="entry name" value="Kelch-type beta propeller"/>
    <property type="match status" value="1"/>
</dbReference>